<dbReference type="Proteomes" id="UP000054715">
    <property type="component" value="Unassembled WGS sequence"/>
</dbReference>
<evidence type="ECO:0000313" key="1">
    <source>
        <dbReference type="EMBL" id="KTD06961.1"/>
    </source>
</evidence>
<keyword evidence="4" id="KW-1185">Reference proteome</keyword>
<evidence type="ECO:0000313" key="3">
    <source>
        <dbReference type="Proteomes" id="UP000054715"/>
    </source>
</evidence>
<dbReference type="Proteomes" id="UP000093336">
    <property type="component" value="Unassembled WGS sequence"/>
</dbReference>
<dbReference type="EMBL" id="LNYG01000013">
    <property type="protein sequence ID" value="KTD06961.1"/>
    <property type="molecule type" value="Genomic_DNA"/>
</dbReference>
<gene>
    <name evidence="2" type="ORF">A8135_14195</name>
    <name evidence="1" type="ORF">Ljam_1156</name>
</gene>
<protein>
    <submittedName>
        <fullName evidence="1">Uncharacterized protein</fullName>
    </submittedName>
</protein>
<proteinExistence type="predicted"/>
<dbReference type="EMBL" id="LYOZ01000033">
    <property type="protein sequence ID" value="OCH97539.1"/>
    <property type="molecule type" value="Genomic_DNA"/>
</dbReference>
<reference evidence="1 3" key="1">
    <citation type="submission" date="2015-11" db="EMBL/GenBank/DDBJ databases">
        <title>Genomic analysis of 38 Legionella species identifies large and diverse effector repertoires.</title>
        <authorList>
            <person name="Burstein D."/>
            <person name="Amaro F."/>
            <person name="Zusman T."/>
            <person name="Lifshitz Z."/>
            <person name="Cohen O."/>
            <person name="Gilbert J.A."/>
            <person name="Pupko T."/>
            <person name="Shuman H.A."/>
            <person name="Segal G."/>
        </authorList>
    </citation>
    <scope>NUCLEOTIDE SEQUENCE [LARGE SCALE GENOMIC DNA]</scope>
    <source>
        <strain evidence="1 3">JA-26-G1-E2</strain>
    </source>
</reference>
<accession>A0A0W0UGF9</accession>
<name>A0A0W0UGF9_9GAMM</name>
<dbReference type="PATRIC" id="fig|455.5.peg.1224"/>
<dbReference type="STRING" id="455.Ljam_1156"/>
<comment type="caution">
    <text evidence="1">The sequence shown here is derived from an EMBL/GenBank/DDBJ whole genome shotgun (WGS) entry which is preliminary data.</text>
</comment>
<organism evidence="1 3">
    <name type="scientific">Legionella jamestowniensis</name>
    <dbReference type="NCBI Taxonomy" id="455"/>
    <lineage>
        <taxon>Bacteria</taxon>
        <taxon>Pseudomonadati</taxon>
        <taxon>Pseudomonadota</taxon>
        <taxon>Gammaproteobacteria</taxon>
        <taxon>Legionellales</taxon>
        <taxon>Legionellaceae</taxon>
        <taxon>Legionella</taxon>
    </lineage>
</organism>
<dbReference type="RefSeq" id="WP_058449181.1">
    <property type="nucleotide sequence ID" value="NZ_CAAAJF010000010.1"/>
</dbReference>
<dbReference type="OrthoDB" id="5634489at2"/>
<dbReference type="AlphaFoldDB" id="A0A0W0UGF9"/>
<evidence type="ECO:0000313" key="2">
    <source>
        <dbReference type="EMBL" id="OCH97539.1"/>
    </source>
</evidence>
<evidence type="ECO:0000313" key="4">
    <source>
        <dbReference type="Proteomes" id="UP000093336"/>
    </source>
</evidence>
<sequence>MQFFKLSKKNPQKTTRLTRFSDGPKGNSVVCLAQKENSAKKTLIKVGDLGGNESFYDSSYADEIEANEELFAISREIFCGDLIRAINPYCTPKYKRYYGKDLNELFLGSDFIDHFKTWKASYNHSAQTILGYKIHSEGNVEFQTGKTKPVRGLGTCAVLLTVLGRVDRGDTNWGIVEYDTHLQVTLIDFGQCLVKFTLFSSETSSTHLDKQDQEVLKRSKEEIDCVEECIEDTESVEYIDVQVPTLTEQTNARIKEDSDWLNFTNPFDIINAVFQQYSNLGNSTLYHQSQQRYVEPPLPRQFLQSQHIKCEIFETIHQLYTTPFSAIVKMANDNFKEFPSYKEAVLQDKKLIIEHLYNQFKDNKEYIAVEFINRCFIKLDTGFKLSELDDTSINYILSIYTFLNPSNDSYKEALFCKQIRTMLKRDEHRVEIPDNGQMSFSHIENHGQDAFNLN</sequence>
<reference evidence="2 4" key="2">
    <citation type="submission" date="2016-05" db="EMBL/GenBank/DDBJ databases">
        <authorList>
            <person name="Prochazka B."/>
            <person name="Indra A."/>
            <person name="Hasenberger P."/>
            <person name="Blaschitz M."/>
            <person name="Wagner L."/>
            <person name="Wewalka G."/>
            <person name="Sorschag S."/>
            <person name="Schmid D."/>
            <person name="Ruppitsch W."/>
        </authorList>
    </citation>
    <scope>NUCLEOTIDE SEQUENCE [LARGE SCALE GENOMIC DNA]</scope>
    <source>
        <strain evidence="2 4">974010_12</strain>
    </source>
</reference>